<dbReference type="GO" id="GO:0016887">
    <property type="term" value="F:ATP hydrolysis activity"/>
    <property type="evidence" value="ECO:0007669"/>
    <property type="project" value="InterPro"/>
</dbReference>
<dbReference type="Proteomes" id="UP000282084">
    <property type="component" value="Unassembled WGS sequence"/>
</dbReference>
<evidence type="ECO:0000256" key="3">
    <source>
        <dbReference type="ARBA" id="ARBA00022741"/>
    </source>
</evidence>
<dbReference type="GO" id="GO:0140359">
    <property type="term" value="F:ABC-type transporter activity"/>
    <property type="evidence" value="ECO:0007669"/>
    <property type="project" value="InterPro"/>
</dbReference>
<keyword evidence="8" id="KW-1185">Reference proteome</keyword>
<dbReference type="GO" id="GO:0016020">
    <property type="term" value="C:membrane"/>
    <property type="evidence" value="ECO:0007669"/>
    <property type="project" value="InterPro"/>
</dbReference>
<dbReference type="InterPro" id="IPR027417">
    <property type="entry name" value="P-loop_NTPase"/>
</dbReference>
<dbReference type="SMART" id="SM00382">
    <property type="entry name" value="AAA"/>
    <property type="match status" value="1"/>
</dbReference>
<evidence type="ECO:0000256" key="5">
    <source>
        <dbReference type="SAM" id="MobiDB-lite"/>
    </source>
</evidence>
<dbReference type="GO" id="GO:0005524">
    <property type="term" value="F:ATP binding"/>
    <property type="evidence" value="ECO:0007669"/>
    <property type="project" value="UniProtKB-KW"/>
</dbReference>
<reference evidence="7 8" key="1">
    <citation type="submission" date="2018-10" db="EMBL/GenBank/DDBJ databases">
        <title>Sequencing the genomes of 1000 actinobacteria strains.</title>
        <authorList>
            <person name="Klenk H.-P."/>
        </authorList>
    </citation>
    <scope>NUCLEOTIDE SEQUENCE [LARGE SCALE GENOMIC DNA]</scope>
    <source>
        <strain evidence="7 8">DSM 43800</strain>
    </source>
</reference>
<evidence type="ECO:0000256" key="1">
    <source>
        <dbReference type="ARBA" id="ARBA00005417"/>
    </source>
</evidence>
<dbReference type="PROSITE" id="PS00211">
    <property type="entry name" value="ABC_TRANSPORTER_1"/>
    <property type="match status" value="1"/>
</dbReference>
<dbReference type="PROSITE" id="PS50893">
    <property type="entry name" value="ABC_TRANSPORTER_2"/>
    <property type="match status" value="1"/>
</dbReference>
<dbReference type="InterPro" id="IPR017871">
    <property type="entry name" value="ABC_transporter-like_CS"/>
</dbReference>
<dbReference type="PANTHER" id="PTHR46743:SF2">
    <property type="entry name" value="TEICHOIC ACIDS EXPORT ATP-BINDING PROTEIN TAGH"/>
    <property type="match status" value="1"/>
</dbReference>
<dbReference type="Pfam" id="PF00005">
    <property type="entry name" value="ABC_tran"/>
    <property type="match status" value="1"/>
</dbReference>
<organism evidence="7 8">
    <name type="scientific">Saccharothrix australiensis</name>
    <dbReference type="NCBI Taxonomy" id="2072"/>
    <lineage>
        <taxon>Bacteria</taxon>
        <taxon>Bacillati</taxon>
        <taxon>Actinomycetota</taxon>
        <taxon>Actinomycetes</taxon>
        <taxon>Pseudonocardiales</taxon>
        <taxon>Pseudonocardiaceae</taxon>
        <taxon>Saccharothrix</taxon>
    </lineage>
</organism>
<evidence type="ECO:0000313" key="8">
    <source>
        <dbReference type="Proteomes" id="UP000282084"/>
    </source>
</evidence>
<dbReference type="EMBL" id="RBXO01000001">
    <property type="protein sequence ID" value="RKT55681.1"/>
    <property type="molecule type" value="Genomic_DNA"/>
</dbReference>
<gene>
    <name evidence="7" type="ORF">C8E97_4366</name>
</gene>
<dbReference type="InterPro" id="IPR003439">
    <property type="entry name" value="ABC_transporter-like_ATP-bd"/>
</dbReference>
<evidence type="ECO:0000259" key="6">
    <source>
        <dbReference type="PROSITE" id="PS50893"/>
    </source>
</evidence>
<comment type="similarity">
    <text evidence="1">Belongs to the ABC transporter superfamily.</text>
</comment>
<accession>A0A495W1W5</accession>
<dbReference type="InterPro" id="IPR015860">
    <property type="entry name" value="ABC_transpr_TagH-like"/>
</dbReference>
<dbReference type="PANTHER" id="PTHR46743">
    <property type="entry name" value="TEICHOIC ACIDS EXPORT ATP-BINDING PROTEIN TAGH"/>
    <property type="match status" value="1"/>
</dbReference>
<sequence>MANIEVRGAYVDFPLFDAKSRSLKKQVLGKVGGKIGTDAKVPVIEALRDITLSLREGDRVALVGHNGAGKSTLLRLLSGIYEPTRGSARIVGKVSPVFDLGVGLDPEVSGYENVMIRGLFLGMTRKEMRKRVDDIAEFTELGDYLDLPLRTYSAGMRVRLAIGVVTTIDPEILILDEGSARSTRRSSPRRAVGWSTSPGAPGCWCSPRTSTTCCGSCAPPPSGWTRAGCSCTARWRRSSRLTRASPRPAAPGRPPTRRSGAPPEHTRTQCNCRGHAVETAGRPSHPDGASRCSSRPATSPGAAIARMTRWRLPPCPRPRDPPTDDPAGEDP</sequence>
<keyword evidence="4" id="KW-0067">ATP-binding</keyword>
<feature type="region of interest" description="Disordered" evidence="5">
    <location>
        <begin position="240"/>
        <end position="331"/>
    </location>
</feature>
<evidence type="ECO:0000256" key="4">
    <source>
        <dbReference type="ARBA" id="ARBA00022840"/>
    </source>
</evidence>
<dbReference type="SUPFAM" id="SSF52540">
    <property type="entry name" value="P-loop containing nucleoside triphosphate hydrolases"/>
    <property type="match status" value="1"/>
</dbReference>
<evidence type="ECO:0000313" key="7">
    <source>
        <dbReference type="EMBL" id="RKT55681.1"/>
    </source>
</evidence>
<feature type="domain" description="ABC transporter" evidence="6">
    <location>
        <begin position="23"/>
        <end position="278"/>
    </location>
</feature>
<dbReference type="CDD" id="cd03220">
    <property type="entry name" value="ABC_KpsT_Wzt"/>
    <property type="match status" value="1"/>
</dbReference>
<dbReference type="InterPro" id="IPR003593">
    <property type="entry name" value="AAA+_ATPase"/>
</dbReference>
<evidence type="ECO:0000256" key="2">
    <source>
        <dbReference type="ARBA" id="ARBA00022448"/>
    </source>
</evidence>
<keyword evidence="3" id="KW-0547">Nucleotide-binding</keyword>
<dbReference type="AlphaFoldDB" id="A0A495W1W5"/>
<keyword evidence="2" id="KW-0813">Transport</keyword>
<protein>
    <submittedName>
        <fullName evidence="7">ABC-type polysaccharide/polyol phosphate transport system ATPase subunit</fullName>
    </submittedName>
</protein>
<comment type="caution">
    <text evidence="7">The sequence shown here is derived from an EMBL/GenBank/DDBJ whole genome shotgun (WGS) entry which is preliminary data.</text>
</comment>
<dbReference type="InterPro" id="IPR050683">
    <property type="entry name" value="Bact_Polysacc_Export_ATP-bd"/>
</dbReference>
<name>A0A495W1W5_9PSEU</name>
<dbReference type="Gene3D" id="3.40.50.300">
    <property type="entry name" value="P-loop containing nucleotide triphosphate hydrolases"/>
    <property type="match status" value="1"/>
</dbReference>
<proteinExistence type="inferred from homology"/>